<dbReference type="KEGG" id="bgj:AWC36_04335"/>
<evidence type="ECO:0000313" key="1">
    <source>
        <dbReference type="EMBL" id="RLM25959.1"/>
    </source>
</evidence>
<organism evidence="1 2">
    <name type="scientific">Brenneria goodwinii</name>
    <dbReference type="NCBI Taxonomy" id="1109412"/>
    <lineage>
        <taxon>Bacteria</taxon>
        <taxon>Pseudomonadati</taxon>
        <taxon>Pseudomonadota</taxon>
        <taxon>Gammaproteobacteria</taxon>
        <taxon>Enterobacterales</taxon>
        <taxon>Pectobacteriaceae</taxon>
        <taxon>Brenneria</taxon>
    </lineage>
</organism>
<comment type="caution">
    <text evidence="1">The sequence shown here is derived from an EMBL/GenBank/DDBJ whole genome shotgun (WGS) entry which is preliminary data.</text>
</comment>
<dbReference type="RefSeq" id="WP_095833701.1">
    <property type="nucleotide sequence ID" value="NZ_CP014137.1"/>
</dbReference>
<sequence>MNRGELEQLLTDYPLVKKIRNLATVDWFNPLITTLQEGLPFVGLTATVNCTNTPHITFNAGRCKLEDNQLFKMQKTDTSRCLLLLNWLP</sequence>
<dbReference type="Proteomes" id="UP000285972">
    <property type="component" value="Unassembled WGS sequence"/>
</dbReference>
<protein>
    <submittedName>
        <fullName evidence="1">Uncharacterized protein</fullName>
    </submittedName>
</protein>
<gene>
    <name evidence="1" type="ORF">BIY26_08225</name>
</gene>
<dbReference type="EMBL" id="MJLX01000017">
    <property type="protein sequence ID" value="RLM25959.1"/>
    <property type="molecule type" value="Genomic_DNA"/>
</dbReference>
<accession>A0AAE8ESJ4</accession>
<proteinExistence type="predicted"/>
<reference evidence="1 2" key="1">
    <citation type="submission" date="2016-09" db="EMBL/GenBank/DDBJ databases">
        <authorList>
            <person name="Doonan J."/>
            <person name="Pachebat J.A."/>
            <person name="Golyshin P.N."/>
            <person name="Denman S."/>
            <person name="Mcdonald J.E."/>
        </authorList>
    </citation>
    <scope>NUCLEOTIDE SEQUENCE [LARGE SCALE GENOMIC DNA]</scope>
    <source>
        <strain evidence="1 2">FRB141</strain>
    </source>
</reference>
<name>A0AAE8ESJ4_9GAMM</name>
<dbReference type="AlphaFoldDB" id="A0AAE8ESJ4"/>
<dbReference type="GeneID" id="70906003"/>
<evidence type="ECO:0000313" key="2">
    <source>
        <dbReference type="Proteomes" id="UP000285972"/>
    </source>
</evidence>